<dbReference type="GO" id="GO:0046677">
    <property type="term" value="P:response to antibiotic"/>
    <property type="evidence" value="ECO:0007669"/>
    <property type="project" value="UniProtKB-UniRule"/>
</dbReference>
<dbReference type="NCBIfam" id="NF033085">
    <property type="entry name" value="bla_class_C"/>
    <property type="match status" value="1"/>
</dbReference>
<evidence type="ECO:0000256" key="4">
    <source>
        <dbReference type="ARBA" id="ARBA00022801"/>
    </source>
</evidence>
<dbReference type="Proteomes" id="UP000198968">
    <property type="component" value="Unassembled WGS sequence"/>
</dbReference>
<evidence type="ECO:0000256" key="1">
    <source>
        <dbReference type="ARBA" id="ARBA00001526"/>
    </source>
</evidence>
<name>A0A1I4Y6H1_9GAMM</name>
<dbReference type="InterPro" id="IPR001466">
    <property type="entry name" value="Beta-lactam-related"/>
</dbReference>
<dbReference type="GO" id="GO:0008800">
    <property type="term" value="F:beta-lactamase activity"/>
    <property type="evidence" value="ECO:0007669"/>
    <property type="project" value="UniProtKB-UniRule"/>
</dbReference>
<dbReference type="AlphaFoldDB" id="A0A1I4Y6H1"/>
<evidence type="ECO:0000256" key="6">
    <source>
        <dbReference type="RuleBase" id="RU361140"/>
    </source>
</evidence>
<dbReference type="RefSeq" id="WP_090960954.1">
    <property type="nucleotide sequence ID" value="NZ_FOVG01000001.1"/>
</dbReference>
<dbReference type="PANTHER" id="PTHR46825:SF8">
    <property type="entry name" value="BETA-LACTAMASE-RELATED"/>
    <property type="match status" value="1"/>
</dbReference>
<keyword evidence="10" id="KW-1185">Reference proteome</keyword>
<dbReference type="InterPro" id="IPR001586">
    <property type="entry name" value="Beta-lactam_class-C_AS"/>
</dbReference>
<dbReference type="EMBL" id="FOVG01000001">
    <property type="protein sequence ID" value="SFN33119.1"/>
    <property type="molecule type" value="Genomic_DNA"/>
</dbReference>
<organism evidence="9 10">
    <name type="scientific">Candidatus Pantoea varia</name>
    <dbReference type="NCBI Taxonomy" id="1881036"/>
    <lineage>
        <taxon>Bacteria</taxon>
        <taxon>Pseudomonadati</taxon>
        <taxon>Pseudomonadota</taxon>
        <taxon>Gammaproteobacteria</taxon>
        <taxon>Enterobacterales</taxon>
        <taxon>Erwiniaceae</taxon>
        <taxon>Pantoea</taxon>
    </lineage>
</organism>
<dbReference type="InterPro" id="IPR050491">
    <property type="entry name" value="AmpC-like"/>
</dbReference>
<evidence type="ECO:0000256" key="2">
    <source>
        <dbReference type="ARBA" id="ARBA00007840"/>
    </source>
</evidence>
<feature type="domain" description="Beta-lactamase-related" evidence="8">
    <location>
        <begin position="32"/>
        <end position="378"/>
    </location>
</feature>
<dbReference type="PROSITE" id="PS00336">
    <property type="entry name" value="BETA_LACTAMASE_C"/>
    <property type="match status" value="1"/>
</dbReference>
<evidence type="ECO:0000313" key="9">
    <source>
        <dbReference type="EMBL" id="SFN33119.1"/>
    </source>
</evidence>
<sequence>MKKSLFCLALLSLSASCVAADLSSQQVTSLVKAAIEPLMEQQEIPGMSVAVLYKGRVQFVNFGVADLGSGRRVTENTLFELGSVSKTFTGTLAGIMIRNGEIRLNDPVQKYWPQLTGEQWRPVRMLHLATYTAGGLPLQLPDEVTDQASLLSFYQNWQPEAAPGTLRQYSNASIGLFGSLMVKGDYEQAMERNVFQPLRLTRTYITVPPSMMPDYAWGYKNGQPVRVSPGMLDAEAYGVKSTARDMLTFMQANVDPNRLSSGNTVLRNAIRTAQSRYFRVGSFYQGLGWEIYDWPATADTVISDSDNGVALKPRPATLIHPVGPSQSASWVHKTGATNGFGAYIAFIPEQSSGIVILANKNYPNPLRIRAAWQILQALQQGAPE</sequence>
<dbReference type="Gene3D" id="3.40.710.10">
    <property type="entry name" value="DD-peptidase/beta-lactamase superfamily"/>
    <property type="match status" value="1"/>
</dbReference>
<gene>
    <name evidence="9" type="ORF">SAMN05428971_1053</name>
</gene>
<feature type="signal peptide" evidence="7">
    <location>
        <begin position="1"/>
        <end position="19"/>
    </location>
</feature>
<keyword evidence="4 6" id="KW-0378">Hydrolase</keyword>
<evidence type="ECO:0000313" key="10">
    <source>
        <dbReference type="Proteomes" id="UP000198968"/>
    </source>
</evidence>
<evidence type="ECO:0000256" key="3">
    <source>
        <dbReference type="ARBA" id="ARBA00012865"/>
    </source>
</evidence>
<keyword evidence="5 6" id="KW-0046">Antibiotic resistance</keyword>
<dbReference type="EC" id="3.5.2.6" evidence="3 6"/>
<comment type="similarity">
    <text evidence="2 6">Belongs to the class-C beta-lactamase family.</text>
</comment>
<dbReference type="PROSITE" id="PS51257">
    <property type="entry name" value="PROKAR_LIPOPROTEIN"/>
    <property type="match status" value="1"/>
</dbReference>
<dbReference type="InterPro" id="IPR058136">
    <property type="entry name" value="AmpC"/>
</dbReference>
<dbReference type="Pfam" id="PF00144">
    <property type="entry name" value="Beta-lactamase"/>
    <property type="match status" value="1"/>
</dbReference>
<comment type="catalytic activity">
    <reaction evidence="1 6">
        <text>a beta-lactam + H2O = a substituted beta-amino acid</text>
        <dbReference type="Rhea" id="RHEA:20401"/>
        <dbReference type="ChEBI" id="CHEBI:15377"/>
        <dbReference type="ChEBI" id="CHEBI:35627"/>
        <dbReference type="ChEBI" id="CHEBI:140347"/>
        <dbReference type="EC" id="3.5.2.6"/>
    </reaction>
</comment>
<dbReference type="GO" id="GO:0030288">
    <property type="term" value="C:outer membrane-bounded periplasmic space"/>
    <property type="evidence" value="ECO:0007669"/>
    <property type="project" value="InterPro"/>
</dbReference>
<evidence type="ECO:0000259" key="8">
    <source>
        <dbReference type="Pfam" id="PF00144"/>
    </source>
</evidence>
<dbReference type="InterPro" id="IPR012338">
    <property type="entry name" value="Beta-lactam/transpept-like"/>
</dbReference>
<accession>A0A1I4Y6H1</accession>
<proteinExistence type="inferred from homology"/>
<keyword evidence="7" id="KW-0732">Signal</keyword>
<evidence type="ECO:0000256" key="5">
    <source>
        <dbReference type="ARBA" id="ARBA00023251"/>
    </source>
</evidence>
<dbReference type="GO" id="GO:0017001">
    <property type="term" value="P:antibiotic catabolic process"/>
    <property type="evidence" value="ECO:0007669"/>
    <property type="project" value="InterPro"/>
</dbReference>
<dbReference type="PANTHER" id="PTHR46825">
    <property type="entry name" value="D-ALANYL-D-ALANINE-CARBOXYPEPTIDASE/ENDOPEPTIDASE AMPH"/>
    <property type="match status" value="1"/>
</dbReference>
<reference evidence="10" key="1">
    <citation type="submission" date="2016-10" db="EMBL/GenBank/DDBJ databases">
        <authorList>
            <person name="Varghese N."/>
            <person name="Submissions S."/>
        </authorList>
    </citation>
    <scope>NUCLEOTIDE SEQUENCE [LARGE SCALE GENOMIC DNA]</scope>
    <source>
        <strain evidence="10">OV426</strain>
    </source>
</reference>
<dbReference type="OrthoDB" id="5377431at2"/>
<protein>
    <recommendedName>
        <fullName evidence="3 6">Beta-lactamase</fullName>
        <ecNumber evidence="3 6">3.5.2.6</ecNumber>
    </recommendedName>
</protein>
<dbReference type="SUPFAM" id="SSF56601">
    <property type="entry name" value="beta-lactamase/transpeptidase-like"/>
    <property type="match status" value="1"/>
</dbReference>
<evidence type="ECO:0000256" key="7">
    <source>
        <dbReference type="SAM" id="SignalP"/>
    </source>
</evidence>
<feature type="chain" id="PRO_5011636081" description="Beta-lactamase" evidence="7">
    <location>
        <begin position="20"/>
        <end position="384"/>
    </location>
</feature>